<name>A0A4R5YL24_9MICO</name>
<evidence type="ECO:0000313" key="2">
    <source>
        <dbReference type="Proteomes" id="UP000295633"/>
    </source>
</evidence>
<comment type="caution">
    <text evidence="1">The sequence shown here is derived from an EMBL/GenBank/DDBJ whole genome shotgun (WGS) entry which is preliminary data.</text>
</comment>
<proteinExistence type="predicted"/>
<organism evidence="1 2">
    <name type="scientific">Microbacterium oleivorans</name>
    <dbReference type="NCBI Taxonomy" id="273677"/>
    <lineage>
        <taxon>Bacteria</taxon>
        <taxon>Bacillati</taxon>
        <taxon>Actinomycetota</taxon>
        <taxon>Actinomycetes</taxon>
        <taxon>Micrococcales</taxon>
        <taxon>Microbacteriaceae</taxon>
        <taxon>Microbacterium</taxon>
    </lineage>
</organism>
<protein>
    <recommendedName>
        <fullName evidence="3">Secreted protein</fullName>
    </recommendedName>
</protein>
<reference evidence="1 2" key="1">
    <citation type="submission" date="2019-03" db="EMBL/GenBank/DDBJ databases">
        <title>Genome Sequencing and Assembly of Various Microbes Isolated from Partially Reclaimed Soil and Acid Mine Drainage (AMD) Site.</title>
        <authorList>
            <person name="Steinbock B."/>
            <person name="Bechtold R."/>
            <person name="Sevigny J.L."/>
            <person name="Thomas D."/>
            <person name="Cuthill L.R."/>
            <person name="Aveiro Johannsen E.J."/>
            <person name="Thomas K."/>
            <person name="Ghosh A."/>
        </authorList>
    </citation>
    <scope>NUCLEOTIDE SEQUENCE [LARGE SCALE GENOMIC DNA]</scope>
    <source>
        <strain evidence="1 2">F-B2</strain>
    </source>
</reference>
<dbReference type="EMBL" id="SMZX01000001">
    <property type="protein sequence ID" value="TDL45281.1"/>
    <property type="molecule type" value="Genomic_DNA"/>
</dbReference>
<dbReference type="AlphaFoldDB" id="A0A4R5YL24"/>
<dbReference type="Proteomes" id="UP000295633">
    <property type="component" value="Unassembled WGS sequence"/>
</dbReference>
<dbReference type="RefSeq" id="WP_133398517.1">
    <property type="nucleotide sequence ID" value="NZ_SMZX01000001.1"/>
</dbReference>
<accession>A0A4R5YL24</accession>
<evidence type="ECO:0000313" key="1">
    <source>
        <dbReference type="EMBL" id="TDL45281.1"/>
    </source>
</evidence>
<sequence length="200" mass="22545">MTELQRPVVAIDIDYVLRIPNAKLGQEFRENVRTAEIVMRAGAVPTVHHSQPPWDSEGLWRATHSFSGIAVDWILSLLDRGIEVCWASTWVEYANVYFAPVLGLPTLPLAVVDDGYRDERLSAWKARQITELAPGRPLLWVDDAILRSDAEYVSSHRAGGDPELTRYHRVRDRSVGFTRSDRRECDEWLSGLPSRPPGAG</sequence>
<gene>
    <name evidence="1" type="ORF">E2R54_02110</name>
</gene>
<evidence type="ECO:0008006" key="3">
    <source>
        <dbReference type="Google" id="ProtNLM"/>
    </source>
</evidence>